<comment type="caution">
    <text evidence="2">The sequence shown here is derived from an EMBL/GenBank/DDBJ whole genome shotgun (WGS) entry which is preliminary data.</text>
</comment>
<dbReference type="SMART" id="SM00849">
    <property type="entry name" value="Lactamase_B"/>
    <property type="match status" value="1"/>
</dbReference>
<proteinExistence type="predicted"/>
<dbReference type="RefSeq" id="WP_388010437.1">
    <property type="nucleotide sequence ID" value="NZ_JBHUEE010000012.1"/>
</dbReference>
<dbReference type="SUPFAM" id="SSF56281">
    <property type="entry name" value="Metallo-hydrolase/oxidoreductase"/>
    <property type="match status" value="1"/>
</dbReference>
<keyword evidence="3" id="KW-1185">Reference proteome</keyword>
<name>A0ABW4L8W9_9MICO</name>
<dbReference type="Proteomes" id="UP001597277">
    <property type="component" value="Unassembled WGS sequence"/>
</dbReference>
<accession>A0ABW4L8W9</accession>
<organism evidence="2 3">
    <name type="scientific">Georgenia deserti</name>
    <dbReference type="NCBI Taxonomy" id="2093781"/>
    <lineage>
        <taxon>Bacteria</taxon>
        <taxon>Bacillati</taxon>
        <taxon>Actinomycetota</taxon>
        <taxon>Actinomycetes</taxon>
        <taxon>Micrococcales</taxon>
        <taxon>Bogoriellaceae</taxon>
        <taxon>Georgenia</taxon>
    </lineage>
</organism>
<dbReference type="Pfam" id="PF12706">
    <property type="entry name" value="Lactamase_B_2"/>
    <property type="match status" value="1"/>
</dbReference>
<dbReference type="InterPro" id="IPR001279">
    <property type="entry name" value="Metallo-B-lactamas"/>
</dbReference>
<dbReference type="InterPro" id="IPR036866">
    <property type="entry name" value="RibonucZ/Hydroxyglut_hydro"/>
</dbReference>
<dbReference type="Gene3D" id="3.60.15.10">
    <property type="entry name" value="Ribonuclease Z/Hydroxyacylglutathione hydrolase-like"/>
    <property type="match status" value="1"/>
</dbReference>
<dbReference type="PANTHER" id="PTHR46018">
    <property type="entry name" value="ZINC PHOSPHODIESTERASE ELAC PROTEIN 1"/>
    <property type="match status" value="1"/>
</dbReference>
<gene>
    <name evidence="2" type="ORF">ACFSE6_17640</name>
</gene>
<dbReference type="EMBL" id="JBHUEE010000012">
    <property type="protein sequence ID" value="MFD1719672.1"/>
    <property type="molecule type" value="Genomic_DNA"/>
</dbReference>
<evidence type="ECO:0000313" key="3">
    <source>
        <dbReference type="Proteomes" id="UP001597277"/>
    </source>
</evidence>
<sequence length="255" mass="27179">MACLTVLGSCGAWPEPGRACSGYVLEHAGFRLVLDLGYGTATRLLAHVGSRSGDGVDAVVISHEHPDHMLDLHALFRARWFGHREGPPISLYAPPGVMAVLADLEDDEGALEHVFTHHPLPSGGYDVGPFRLESRLLPHFVPNVGVRLTAPGLTVAYTGDTGPDPAVRELARNADLMIAEATDRSQQKDSPPATSANLHLSARQAGVAAAAAGARRLLLTHFWPGNDRDRSRTDARDVFDGEVLLAEEGLAVALP</sequence>
<dbReference type="PANTHER" id="PTHR46018:SF4">
    <property type="entry name" value="METALLO-HYDROLASE YHFI-RELATED"/>
    <property type="match status" value="1"/>
</dbReference>
<evidence type="ECO:0000259" key="1">
    <source>
        <dbReference type="SMART" id="SM00849"/>
    </source>
</evidence>
<reference evidence="3" key="1">
    <citation type="journal article" date="2019" name="Int. J. Syst. Evol. Microbiol.">
        <title>The Global Catalogue of Microorganisms (GCM) 10K type strain sequencing project: providing services to taxonomists for standard genome sequencing and annotation.</title>
        <authorList>
            <consortium name="The Broad Institute Genomics Platform"/>
            <consortium name="The Broad Institute Genome Sequencing Center for Infectious Disease"/>
            <person name="Wu L."/>
            <person name="Ma J."/>
        </authorList>
    </citation>
    <scope>NUCLEOTIDE SEQUENCE [LARGE SCALE GENOMIC DNA]</scope>
    <source>
        <strain evidence="3">JCM 17130</strain>
    </source>
</reference>
<evidence type="ECO:0000313" key="2">
    <source>
        <dbReference type="EMBL" id="MFD1719672.1"/>
    </source>
</evidence>
<dbReference type="CDD" id="cd07716">
    <property type="entry name" value="RNaseZ_short-form-like_MBL-fold"/>
    <property type="match status" value="1"/>
</dbReference>
<protein>
    <submittedName>
        <fullName evidence="2">MBL fold metallo-hydrolase</fullName>
    </submittedName>
</protein>
<feature type="domain" description="Metallo-beta-lactamase" evidence="1">
    <location>
        <begin position="19"/>
        <end position="221"/>
    </location>
</feature>